<dbReference type="OrthoDB" id="9793058at2"/>
<keyword evidence="3" id="KW-0238">DNA-binding</keyword>
<dbReference type="InterPro" id="IPR001845">
    <property type="entry name" value="HTH_ArsR_DNA-bd_dom"/>
</dbReference>
<dbReference type="EMBL" id="CP020465">
    <property type="protein sequence ID" value="ASP48860.1"/>
    <property type="molecule type" value="Genomic_DNA"/>
</dbReference>
<dbReference type="NCBIfam" id="NF033788">
    <property type="entry name" value="HTH_metalloreg"/>
    <property type="match status" value="1"/>
</dbReference>
<dbReference type="Pfam" id="PF01022">
    <property type="entry name" value="HTH_5"/>
    <property type="match status" value="1"/>
</dbReference>
<feature type="domain" description="HTH arsR-type" evidence="5">
    <location>
        <begin position="1"/>
        <end position="90"/>
    </location>
</feature>
<keyword evidence="2" id="KW-0805">Transcription regulation</keyword>
<keyword evidence="4" id="KW-0804">Transcription</keyword>
<evidence type="ECO:0000256" key="2">
    <source>
        <dbReference type="ARBA" id="ARBA00023015"/>
    </source>
</evidence>
<evidence type="ECO:0000256" key="1">
    <source>
        <dbReference type="ARBA" id="ARBA00022849"/>
    </source>
</evidence>
<dbReference type="CDD" id="cd00090">
    <property type="entry name" value="HTH_ARSR"/>
    <property type="match status" value="1"/>
</dbReference>
<dbReference type="RefSeq" id="WP_081152494.1">
    <property type="nucleotide sequence ID" value="NZ_CP020465.1"/>
</dbReference>
<dbReference type="PRINTS" id="PR00778">
    <property type="entry name" value="HTHARSR"/>
</dbReference>
<proteinExistence type="predicted"/>
<dbReference type="SMART" id="SM00418">
    <property type="entry name" value="HTH_ARSR"/>
    <property type="match status" value="1"/>
</dbReference>
<sequence length="116" mass="13127">MNPTEFYKNLADDIRLKSILLIAKEGELCVCELMAALDEQSQPKISRHLAVLKSSGLLLTRKQKQWVFYAINPELPGWAKQVITLTLKDNLDFITPNSLALNLMGDRPKRIAICCK</sequence>
<keyword evidence="1" id="KW-0059">Arsenical resistance</keyword>
<dbReference type="Proteomes" id="UP000202259">
    <property type="component" value="Chromosome"/>
</dbReference>
<gene>
    <name evidence="6" type="ORF">B5D82_14450</name>
</gene>
<dbReference type="NCBIfam" id="NF007528">
    <property type="entry name" value="PRK10141.1"/>
    <property type="match status" value="1"/>
</dbReference>
<evidence type="ECO:0000256" key="3">
    <source>
        <dbReference type="ARBA" id="ARBA00023125"/>
    </source>
</evidence>
<keyword evidence="7" id="KW-1185">Reference proteome</keyword>
<organism evidence="6 7">
    <name type="scientific">Cognaticolwellia beringensis</name>
    <dbReference type="NCBI Taxonomy" id="1967665"/>
    <lineage>
        <taxon>Bacteria</taxon>
        <taxon>Pseudomonadati</taxon>
        <taxon>Pseudomonadota</taxon>
        <taxon>Gammaproteobacteria</taxon>
        <taxon>Alteromonadales</taxon>
        <taxon>Colwelliaceae</taxon>
        <taxon>Cognaticolwellia</taxon>
    </lineage>
</organism>
<evidence type="ECO:0000313" key="7">
    <source>
        <dbReference type="Proteomes" id="UP000202259"/>
    </source>
</evidence>
<dbReference type="PANTHER" id="PTHR33154">
    <property type="entry name" value="TRANSCRIPTIONAL REGULATOR, ARSR FAMILY"/>
    <property type="match status" value="1"/>
</dbReference>
<name>A0A222GAN5_9GAMM</name>
<dbReference type="KEGG" id="cber:B5D82_14450"/>
<dbReference type="InterPro" id="IPR011991">
    <property type="entry name" value="ArsR-like_HTH"/>
</dbReference>
<evidence type="ECO:0000313" key="6">
    <source>
        <dbReference type="EMBL" id="ASP48860.1"/>
    </source>
</evidence>
<dbReference type="GO" id="GO:0003700">
    <property type="term" value="F:DNA-binding transcription factor activity"/>
    <property type="evidence" value="ECO:0007669"/>
    <property type="project" value="InterPro"/>
</dbReference>
<dbReference type="InterPro" id="IPR036388">
    <property type="entry name" value="WH-like_DNA-bd_sf"/>
</dbReference>
<dbReference type="AlphaFoldDB" id="A0A222GAN5"/>
<dbReference type="InterPro" id="IPR051081">
    <property type="entry name" value="HTH_MetalResp_TranReg"/>
</dbReference>
<dbReference type="GO" id="GO:0003677">
    <property type="term" value="F:DNA binding"/>
    <property type="evidence" value="ECO:0007669"/>
    <property type="project" value="UniProtKB-KW"/>
</dbReference>
<reference evidence="6 7" key="1">
    <citation type="submission" date="2017-08" db="EMBL/GenBank/DDBJ databases">
        <title>Complete genome of Colwellia sp. NB097-1, a psychrophile bacterium ioslated from Bering Sea.</title>
        <authorList>
            <person name="Chen X."/>
        </authorList>
    </citation>
    <scope>NUCLEOTIDE SEQUENCE [LARGE SCALE GENOMIC DNA]</scope>
    <source>
        <strain evidence="6 7">NB097-1</strain>
    </source>
</reference>
<dbReference type="InterPro" id="IPR036390">
    <property type="entry name" value="WH_DNA-bd_sf"/>
</dbReference>
<dbReference type="SUPFAM" id="SSF46785">
    <property type="entry name" value="Winged helix' DNA-binding domain"/>
    <property type="match status" value="1"/>
</dbReference>
<dbReference type="GO" id="GO:0046685">
    <property type="term" value="P:response to arsenic-containing substance"/>
    <property type="evidence" value="ECO:0007669"/>
    <property type="project" value="UniProtKB-KW"/>
</dbReference>
<evidence type="ECO:0000256" key="4">
    <source>
        <dbReference type="ARBA" id="ARBA00023163"/>
    </source>
</evidence>
<dbReference type="PROSITE" id="PS50987">
    <property type="entry name" value="HTH_ARSR_2"/>
    <property type="match status" value="1"/>
</dbReference>
<evidence type="ECO:0000259" key="5">
    <source>
        <dbReference type="PROSITE" id="PS50987"/>
    </source>
</evidence>
<dbReference type="PANTHER" id="PTHR33154:SF18">
    <property type="entry name" value="ARSENICAL RESISTANCE OPERON REPRESSOR"/>
    <property type="match status" value="1"/>
</dbReference>
<accession>A0A222GAN5</accession>
<protein>
    <submittedName>
        <fullName evidence="6">Transcriptional regulator</fullName>
    </submittedName>
</protein>
<dbReference type="FunFam" id="1.10.10.10:FF:000279">
    <property type="entry name" value="Transcriptional regulator, ArsR family"/>
    <property type="match status" value="1"/>
</dbReference>
<dbReference type="Gene3D" id="1.10.10.10">
    <property type="entry name" value="Winged helix-like DNA-binding domain superfamily/Winged helix DNA-binding domain"/>
    <property type="match status" value="1"/>
</dbReference>